<dbReference type="STRING" id="946362.F2U7W0"/>
<dbReference type="InterPro" id="IPR002241">
    <property type="entry name" value="Glyco_hydro_27"/>
</dbReference>
<evidence type="ECO:0000256" key="7">
    <source>
        <dbReference type="SAM" id="SignalP"/>
    </source>
</evidence>
<dbReference type="GO" id="GO:0004557">
    <property type="term" value="F:alpha-galactosidase activity"/>
    <property type="evidence" value="ECO:0007669"/>
    <property type="project" value="UniProtKB-EC"/>
</dbReference>
<dbReference type="EC" id="3.2.1.22" evidence="3"/>
<dbReference type="AlphaFoldDB" id="F2U7W0"/>
<dbReference type="RefSeq" id="XP_004994688.1">
    <property type="nucleotide sequence ID" value="XM_004994631.1"/>
</dbReference>
<dbReference type="Gene3D" id="3.20.20.70">
    <property type="entry name" value="Aldolase class I"/>
    <property type="match status" value="2"/>
</dbReference>
<dbReference type="GeneID" id="16075271"/>
<dbReference type="GO" id="GO:0005975">
    <property type="term" value="P:carbohydrate metabolic process"/>
    <property type="evidence" value="ECO:0007669"/>
    <property type="project" value="InterPro"/>
</dbReference>
<keyword evidence="5" id="KW-0378">Hydrolase</keyword>
<evidence type="ECO:0000313" key="10">
    <source>
        <dbReference type="Proteomes" id="UP000007799"/>
    </source>
</evidence>
<dbReference type="SUPFAM" id="SSF51011">
    <property type="entry name" value="Glycosyl hydrolase domain"/>
    <property type="match status" value="1"/>
</dbReference>
<feature type="domain" description="Alpha galactosidase C-terminal" evidence="8">
    <location>
        <begin position="244"/>
        <end position="322"/>
    </location>
</feature>
<evidence type="ECO:0000256" key="6">
    <source>
        <dbReference type="ARBA" id="ARBA00023295"/>
    </source>
</evidence>
<evidence type="ECO:0000256" key="5">
    <source>
        <dbReference type="ARBA" id="ARBA00022801"/>
    </source>
</evidence>
<dbReference type="EMBL" id="GL832964">
    <property type="protein sequence ID" value="EGD72865.1"/>
    <property type="molecule type" value="Genomic_DNA"/>
</dbReference>
<dbReference type="KEGG" id="sre:PTSG_04594"/>
<evidence type="ECO:0000256" key="1">
    <source>
        <dbReference type="ARBA" id="ARBA00001255"/>
    </source>
</evidence>
<dbReference type="PANTHER" id="PTHR11452:SF42">
    <property type="entry name" value="ALPHA-GALACTOSIDASE"/>
    <property type="match status" value="1"/>
</dbReference>
<keyword evidence="10" id="KW-1185">Reference proteome</keyword>
<reference evidence="9" key="1">
    <citation type="submission" date="2009-08" db="EMBL/GenBank/DDBJ databases">
        <title>Annotation of Salpingoeca rosetta.</title>
        <authorList>
            <consortium name="The Broad Institute Genome Sequencing Platform"/>
            <person name="Russ C."/>
            <person name="Cuomo C."/>
            <person name="Burger G."/>
            <person name="Gray M.W."/>
            <person name="Holland P.W.H."/>
            <person name="King N."/>
            <person name="Lang F.B.F."/>
            <person name="Roger A.J."/>
            <person name="Ruiz-Trillo I."/>
            <person name="Young S.K."/>
            <person name="Zeng Q."/>
            <person name="Gargeya S."/>
            <person name="Alvarado L."/>
            <person name="Berlin A."/>
            <person name="Chapman S.B."/>
            <person name="Chen Z."/>
            <person name="Freedman E."/>
            <person name="Gellesch M."/>
            <person name="Goldberg J."/>
            <person name="Griggs A."/>
            <person name="Gujja S."/>
            <person name="Heilman E."/>
            <person name="Heiman D."/>
            <person name="Howarth C."/>
            <person name="Mehta T."/>
            <person name="Neiman D."/>
            <person name="Pearson M."/>
            <person name="Roberts A."/>
            <person name="Saif S."/>
            <person name="Shea T."/>
            <person name="Shenoy N."/>
            <person name="Sisk P."/>
            <person name="Stolte C."/>
            <person name="Sykes S."/>
            <person name="White J."/>
            <person name="Yandava C."/>
            <person name="Haas B."/>
            <person name="Nusbaum C."/>
            <person name="Birren B."/>
        </authorList>
    </citation>
    <scope>NUCLEOTIDE SEQUENCE [LARGE SCALE GENOMIC DNA]</scope>
    <source>
        <strain evidence="9">ATCC 50818</strain>
    </source>
</reference>
<comment type="catalytic activity">
    <reaction evidence="1">
        <text>Hydrolysis of terminal, non-reducing alpha-D-galactose residues in alpha-D-galactosides, including galactose oligosaccharides, galactomannans and galactolipids.</text>
        <dbReference type="EC" id="3.2.1.22"/>
    </reaction>
</comment>
<comment type="similarity">
    <text evidence="2">Belongs to the glycosyl hydrolase 27 family.</text>
</comment>
<dbReference type="InterPro" id="IPR013785">
    <property type="entry name" value="Aldolase_TIM"/>
</dbReference>
<feature type="signal peptide" evidence="7">
    <location>
        <begin position="1"/>
        <end position="25"/>
    </location>
</feature>
<dbReference type="OrthoDB" id="5795902at2759"/>
<keyword evidence="4 7" id="KW-0732">Signal</keyword>
<evidence type="ECO:0000259" key="8">
    <source>
        <dbReference type="Pfam" id="PF17801"/>
    </source>
</evidence>
<evidence type="ECO:0000313" key="9">
    <source>
        <dbReference type="EMBL" id="EGD72865.1"/>
    </source>
</evidence>
<name>F2U7W0_SALR5</name>
<dbReference type="SUPFAM" id="SSF51445">
    <property type="entry name" value="(Trans)glycosidases"/>
    <property type="match status" value="1"/>
</dbReference>
<accession>F2U7W0</accession>
<dbReference type="InParanoid" id="F2U7W0"/>
<evidence type="ECO:0000256" key="4">
    <source>
        <dbReference type="ARBA" id="ARBA00022729"/>
    </source>
</evidence>
<proteinExistence type="inferred from homology"/>
<dbReference type="Pfam" id="PF17801">
    <property type="entry name" value="Melibiase_C"/>
    <property type="match status" value="1"/>
</dbReference>
<evidence type="ECO:0000256" key="3">
    <source>
        <dbReference type="ARBA" id="ARBA00012755"/>
    </source>
</evidence>
<dbReference type="Proteomes" id="UP000007799">
    <property type="component" value="Unassembled WGS sequence"/>
</dbReference>
<protein>
    <recommendedName>
        <fullName evidence="3">alpha-galactosidase</fullName>
        <ecNumber evidence="3">3.2.1.22</ecNumber>
    </recommendedName>
</protein>
<evidence type="ECO:0000256" key="2">
    <source>
        <dbReference type="ARBA" id="ARBA00009743"/>
    </source>
</evidence>
<gene>
    <name evidence="9" type="ORF">PTSG_04594</name>
</gene>
<dbReference type="InterPro" id="IPR013780">
    <property type="entry name" value="Glyco_hydro_b"/>
</dbReference>
<dbReference type="InterPro" id="IPR041233">
    <property type="entry name" value="Melibiase_C"/>
</dbReference>
<organism evidence="10">
    <name type="scientific">Salpingoeca rosetta (strain ATCC 50818 / BSB-021)</name>
    <dbReference type="NCBI Taxonomy" id="946362"/>
    <lineage>
        <taxon>Eukaryota</taxon>
        <taxon>Choanoflagellata</taxon>
        <taxon>Craspedida</taxon>
        <taxon>Salpingoecidae</taxon>
        <taxon>Salpingoeca</taxon>
    </lineage>
</organism>
<dbReference type="Gene3D" id="2.60.40.1180">
    <property type="entry name" value="Golgi alpha-mannosidase II"/>
    <property type="match status" value="1"/>
</dbReference>
<feature type="chain" id="PRO_5003287210" description="alpha-galactosidase" evidence="7">
    <location>
        <begin position="26"/>
        <end position="332"/>
    </location>
</feature>
<dbReference type="InterPro" id="IPR017853">
    <property type="entry name" value="GH"/>
</dbReference>
<keyword evidence="6" id="KW-0326">Glycosidase</keyword>
<dbReference type="PANTHER" id="PTHR11452">
    <property type="entry name" value="ALPHA-GALACTOSIDASE/ALPHA-N-ACETYLGALACTOSAMINIDASE"/>
    <property type="match status" value="1"/>
</dbReference>
<sequence>MAGAELRWLAVAVLWLSVSAPGVQGLIARPALPPRGWNSYDSFGASNGTETVEVAAAISKSLAPFGYQYVTIDEGWFRESDNSIALDQWGRMIPAKSKYPFANGSFRELATTLRIRNLTLGLWTMFGVPADAVARRLPIRNSTYTADQISLGVNTTCPWAQNLTYAINTTHPGGQAYYASLVELYEEWGIGMVMTLWSFSGSPLIFGGDARTTTEDDIAVLTNTDILDAQKYISNFQLRRLVTEGPVEIWSGDNADPNAGSDAFYIAAFNLGNATVDLDIPFPQIGLGGHKYQLLELWTGLPTAPADRLRQTIRPNSVLAFRATVASADEAV</sequence>